<evidence type="ECO:0000256" key="4">
    <source>
        <dbReference type="ARBA" id="ARBA00022776"/>
    </source>
</evidence>
<keyword evidence="4" id="KW-0498">Mitosis</keyword>
<feature type="compositionally biased region" description="Polar residues" evidence="8">
    <location>
        <begin position="178"/>
        <end position="191"/>
    </location>
</feature>
<comment type="similarity">
    <text evidence="2">Belongs to the SCC4/mau-2 family.</text>
</comment>
<sequence>MAYQPPPSNTHFPGQAPLQNPNHQHGHHTTSATSATFIKAEQRPQAPLARFPNYAASQQHLQPQPFPATPPAATYSPRPGNQLHSAPPNVALQYGAVPAAPGPYYNLPHQSNMYPSPHPQYQAPPPPRPQPRSETQSSLSSKSPYPQIQIRPPSITQVQELAINVENHKATATKAGSPRQQHMRSTTSKQTKPAKVRTKCENQSIDYQVLLLSLADEYLDAAHSQGTILAGSRQEADIEQYHKLIATGLCCIEAVLKNWRLQPRTEALLRLRYARVLFEETNNDLEAETTLSKGNRMVDLKYSMQQLLCRILYKSNPKAAMKTIEGIIRGVEAIGDKAIVVVSSIIEALVHLQHSSSGDSIEQAQRAIAMARSHQLHKSVGDAPHINTMIQMADICCSVLEYDIPQAAQKLQILQKNMDQNINSPLWQDDGSFSVPLSQEATIQSTGESGDIFQLENGNRVLMLTWLPEVDIYALCYFLSSVTLSAKNSQDGHKAEKYLQEGLRMIRGSLEAPQEVSESFMFATARFQWRRSLYCHMLLQQLFLACARTDWPLARRTLKEVQKISAELGDSLHESIQCLIQYAAGIIAQATGDLKRALAIFQQPIFFLSQSVNKQSRNDPRRDIAILAGLNCVLIHRDPTLPSYPAAANALSSLETFCQNNPNRYIQAAYALISATIQTESTVQTKRNLHQSLQVATAICNSQVTCLALTFMSWKYFRGVVGEQAEKSAMAAKAMARKTDDKLWISVTDELLAETLDRQGKANEAIALRQRADSDLAILPPVLTKTERSTSSQNGVPAEMRMKAVKI</sequence>
<keyword evidence="6" id="KW-0539">Nucleus</keyword>
<feature type="compositionally biased region" description="Polar residues" evidence="8">
    <location>
        <begin position="9"/>
        <end position="23"/>
    </location>
</feature>
<reference evidence="9" key="1">
    <citation type="submission" date="2023-03" db="EMBL/GenBank/DDBJ databases">
        <title>Emydomyces testavorans Genome Sequence.</title>
        <authorList>
            <person name="Hoyer L."/>
        </authorList>
    </citation>
    <scope>NUCLEOTIDE SEQUENCE</scope>
    <source>
        <strain evidence="9">16-2883</strain>
    </source>
</reference>
<dbReference type="GO" id="GO:0051301">
    <property type="term" value="P:cell division"/>
    <property type="evidence" value="ECO:0007669"/>
    <property type="project" value="UniProtKB-KW"/>
</dbReference>
<dbReference type="EMBL" id="CP120631">
    <property type="protein sequence ID" value="WEW61541.1"/>
    <property type="molecule type" value="Genomic_DNA"/>
</dbReference>
<evidence type="ECO:0000313" key="10">
    <source>
        <dbReference type="Proteomes" id="UP001219355"/>
    </source>
</evidence>
<evidence type="ECO:0008006" key="11">
    <source>
        <dbReference type="Google" id="ProtNLM"/>
    </source>
</evidence>
<comment type="subcellular location">
    <subcellularLocation>
        <location evidence="1">Nucleus</location>
    </subcellularLocation>
</comment>
<keyword evidence="10" id="KW-1185">Reference proteome</keyword>
<evidence type="ECO:0000256" key="6">
    <source>
        <dbReference type="ARBA" id="ARBA00023242"/>
    </source>
</evidence>
<accession>A0AAF0IM99</accession>
<dbReference type="PANTHER" id="PTHR21394">
    <property type="entry name" value="MAU2 CHROMATID COHESION FACTOR HOMOLOG"/>
    <property type="match status" value="1"/>
</dbReference>
<dbReference type="GO" id="GO:0007064">
    <property type="term" value="P:mitotic sister chromatid cohesion"/>
    <property type="evidence" value="ECO:0007669"/>
    <property type="project" value="InterPro"/>
</dbReference>
<dbReference type="Proteomes" id="UP001219355">
    <property type="component" value="Chromosome 5"/>
</dbReference>
<dbReference type="GO" id="GO:0007059">
    <property type="term" value="P:chromosome segregation"/>
    <property type="evidence" value="ECO:0007669"/>
    <property type="project" value="UniProtKB-KW"/>
</dbReference>
<protein>
    <recommendedName>
        <fullName evidence="11">Cohesin loading factor</fullName>
    </recommendedName>
</protein>
<feature type="compositionally biased region" description="Pro residues" evidence="8">
    <location>
        <begin position="116"/>
        <end position="130"/>
    </location>
</feature>
<evidence type="ECO:0000256" key="5">
    <source>
        <dbReference type="ARBA" id="ARBA00022829"/>
    </source>
</evidence>
<feature type="region of interest" description="Disordered" evidence="8">
    <location>
        <begin position="1"/>
        <end position="88"/>
    </location>
</feature>
<evidence type="ECO:0000256" key="1">
    <source>
        <dbReference type="ARBA" id="ARBA00004123"/>
    </source>
</evidence>
<keyword evidence="5" id="KW-0159">Chromosome partition</keyword>
<evidence type="ECO:0000256" key="8">
    <source>
        <dbReference type="SAM" id="MobiDB-lite"/>
    </source>
</evidence>
<gene>
    <name evidence="9" type="ORF">PRK78_007031</name>
</gene>
<dbReference type="GO" id="GO:0005634">
    <property type="term" value="C:nucleus"/>
    <property type="evidence" value="ECO:0007669"/>
    <property type="project" value="UniProtKB-SubCell"/>
</dbReference>
<evidence type="ECO:0000313" key="9">
    <source>
        <dbReference type="EMBL" id="WEW61541.1"/>
    </source>
</evidence>
<feature type="region of interest" description="Disordered" evidence="8">
    <location>
        <begin position="107"/>
        <end position="151"/>
    </location>
</feature>
<evidence type="ECO:0000256" key="3">
    <source>
        <dbReference type="ARBA" id="ARBA00022618"/>
    </source>
</evidence>
<organism evidence="9 10">
    <name type="scientific">Emydomyces testavorans</name>
    <dbReference type="NCBI Taxonomy" id="2070801"/>
    <lineage>
        <taxon>Eukaryota</taxon>
        <taxon>Fungi</taxon>
        <taxon>Dikarya</taxon>
        <taxon>Ascomycota</taxon>
        <taxon>Pezizomycotina</taxon>
        <taxon>Eurotiomycetes</taxon>
        <taxon>Eurotiomycetidae</taxon>
        <taxon>Onygenales</taxon>
        <taxon>Nannizziopsiaceae</taxon>
        <taxon>Emydomyces</taxon>
    </lineage>
</organism>
<feature type="region of interest" description="Disordered" evidence="8">
    <location>
        <begin position="171"/>
        <end position="197"/>
    </location>
</feature>
<name>A0AAF0IM99_9EURO</name>
<proteinExistence type="inferred from homology"/>
<dbReference type="Pfam" id="PF10345">
    <property type="entry name" value="Cohesin_load"/>
    <property type="match status" value="2"/>
</dbReference>
<dbReference type="AlphaFoldDB" id="A0AAF0IM99"/>
<evidence type="ECO:0000256" key="7">
    <source>
        <dbReference type="ARBA" id="ARBA00023306"/>
    </source>
</evidence>
<evidence type="ECO:0000256" key="2">
    <source>
        <dbReference type="ARBA" id="ARBA00008585"/>
    </source>
</evidence>
<keyword evidence="7" id="KW-0131">Cell cycle</keyword>
<keyword evidence="3" id="KW-0132">Cell division</keyword>
<dbReference type="InterPro" id="IPR019440">
    <property type="entry name" value="MAU2"/>
</dbReference>